<evidence type="ECO:0000313" key="7">
    <source>
        <dbReference type="Proteomes" id="UP000681027"/>
    </source>
</evidence>
<dbReference type="PRINTS" id="PR00455">
    <property type="entry name" value="HTHTETR"/>
</dbReference>
<dbReference type="PROSITE" id="PS50977">
    <property type="entry name" value="HTH_TETR_2"/>
    <property type="match status" value="1"/>
</dbReference>
<proteinExistence type="predicted"/>
<feature type="coiled-coil region" evidence="4">
    <location>
        <begin position="60"/>
        <end position="87"/>
    </location>
</feature>
<evidence type="ECO:0000259" key="5">
    <source>
        <dbReference type="PROSITE" id="PS50977"/>
    </source>
</evidence>
<protein>
    <submittedName>
        <fullName evidence="6">TetR/AcrR family transcriptional regulator</fullName>
    </submittedName>
</protein>
<evidence type="ECO:0000313" key="6">
    <source>
        <dbReference type="EMBL" id="MBS4192134.1"/>
    </source>
</evidence>
<sequence length="190" mass="22008">MTPRKLAKDELTKDAIIDVARDLFVTEGYRSTSMRKIAQTLKCSHGAIYYHFKNKAELFYEIVEADFKKLDQELDDVMADMASSNDEKIFAVLYGFIKFGLTHQKHYEVMFLIRDEELQCQVQDKPNNSYEKFAQTIASLSAKQLSPNEIWSLFISMHGFVSHYCRSDIKFDDVKNLASSHARFLIKAIK</sequence>
<keyword evidence="1" id="KW-0678">Repressor</keyword>
<dbReference type="Gene3D" id="1.10.357.10">
    <property type="entry name" value="Tetracycline Repressor, domain 2"/>
    <property type="match status" value="1"/>
</dbReference>
<dbReference type="EMBL" id="JAGYPM010000004">
    <property type="protein sequence ID" value="MBS4192134.1"/>
    <property type="molecule type" value="Genomic_DNA"/>
</dbReference>
<dbReference type="InterPro" id="IPR050624">
    <property type="entry name" value="HTH-type_Tx_Regulator"/>
</dbReference>
<dbReference type="RefSeq" id="WP_213103578.1">
    <property type="nucleotide sequence ID" value="NZ_JAGYPM010000004.1"/>
</dbReference>
<keyword evidence="7" id="KW-1185">Reference proteome</keyword>
<keyword evidence="4" id="KW-0175">Coiled coil</keyword>
<evidence type="ECO:0000256" key="1">
    <source>
        <dbReference type="ARBA" id="ARBA00022491"/>
    </source>
</evidence>
<feature type="domain" description="HTH tetR-type" evidence="5">
    <location>
        <begin position="10"/>
        <end position="70"/>
    </location>
</feature>
<gene>
    <name evidence="6" type="ORF">KHA94_18370</name>
</gene>
<dbReference type="InterPro" id="IPR001647">
    <property type="entry name" value="HTH_TetR"/>
</dbReference>
<dbReference type="InterPro" id="IPR009057">
    <property type="entry name" value="Homeodomain-like_sf"/>
</dbReference>
<feature type="DNA-binding region" description="H-T-H motif" evidence="3">
    <location>
        <begin position="33"/>
        <end position="52"/>
    </location>
</feature>
<name>A0ABS5NXL0_9BACI</name>
<evidence type="ECO:0000256" key="4">
    <source>
        <dbReference type="SAM" id="Coils"/>
    </source>
</evidence>
<dbReference type="PANTHER" id="PTHR43479:SF11">
    <property type="entry name" value="ACREF_ENVCD OPERON REPRESSOR-RELATED"/>
    <property type="match status" value="1"/>
</dbReference>
<dbReference type="Proteomes" id="UP000681027">
    <property type="component" value="Unassembled WGS sequence"/>
</dbReference>
<dbReference type="PANTHER" id="PTHR43479">
    <property type="entry name" value="ACREF/ENVCD OPERON REPRESSOR-RELATED"/>
    <property type="match status" value="1"/>
</dbReference>
<evidence type="ECO:0000256" key="2">
    <source>
        <dbReference type="ARBA" id="ARBA00023125"/>
    </source>
</evidence>
<dbReference type="Pfam" id="PF00440">
    <property type="entry name" value="TetR_N"/>
    <property type="match status" value="1"/>
</dbReference>
<comment type="caution">
    <text evidence="6">The sequence shown here is derived from an EMBL/GenBank/DDBJ whole genome shotgun (WGS) entry which is preliminary data.</text>
</comment>
<reference evidence="6 7" key="1">
    <citation type="submission" date="2021-05" db="EMBL/GenBank/DDBJ databases">
        <title>Novel Bacillus species.</title>
        <authorList>
            <person name="Liu G."/>
        </authorList>
    </citation>
    <scope>NUCLEOTIDE SEQUENCE [LARGE SCALE GENOMIC DNA]</scope>
    <source>
        <strain evidence="6 7">FJAT-49705</strain>
    </source>
</reference>
<organism evidence="6 7">
    <name type="scientific">Cytobacillus citreus</name>
    <dbReference type="NCBI Taxonomy" id="2833586"/>
    <lineage>
        <taxon>Bacteria</taxon>
        <taxon>Bacillati</taxon>
        <taxon>Bacillota</taxon>
        <taxon>Bacilli</taxon>
        <taxon>Bacillales</taxon>
        <taxon>Bacillaceae</taxon>
        <taxon>Cytobacillus</taxon>
    </lineage>
</organism>
<evidence type="ECO:0000256" key="3">
    <source>
        <dbReference type="PROSITE-ProRule" id="PRU00335"/>
    </source>
</evidence>
<keyword evidence="2 3" id="KW-0238">DNA-binding</keyword>
<dbReference type="SUPFAM" id="SSF46689">
    <property type="entry name" value="Homeodomain-like"/>
    <property type="match status" value="1"/>
</dbReference>
<accession>A0ABS5NXL0</accession>